<keyword evidence="3" id="KW-1185">Reference proteome</keyword>
<gene>
    <name evidence="2" type="ORF">P7K49_017542</name>
</gene>
<proteinExistence type="predicted"/>
<reference evidence="2 3" key="1">
    <citation type="submission" date="2023-05" db="EMBL/GenBank/DDBJ databases">
        <title>B98-5 Cell Line De Novo Hybrid Assembly: An Optical Mapping Approach.</title>
        <authorList>
            <person name="Kananen K."/>
            <person name="Auerbach J.A."/>
            <person name="Kautto E."/>
            <person name="Blachly J.S."/>
        </authorList>
    </citation>
    <scope>NUCLEOTIDE SEQUENCE [LARGE SCALE GENOMIC DNA]</scope>
    <source>
        <strain evidence="2">B95-8</strain>
        <tissue evidence="2">Cell line</tissue>
    </source>
</reference>
<sequence length="342" mass="38230">MEYHSLTPYCAISGPEKKEAGFEVREPATEQEANLLKLREQKNTFATLRHYGNTKDGGWQRGSTESSLKNASTDTTDYVAYVAKDPVNQRELSCLKRTPGDLGMGIFEKAFMRTVEGGPGWEVKDRNSPDQGENGRQEKPREQDWRWGCGWRGGEGGRPGLQVAGLVRTSAWGQSVYLSAVASCLETDRHRCIACEEVRTDSQAEEREDHQYYNEIPGKQPPVGGVSDVRIRVQATEQMAYCPIRCEKLCYLYYASVGDARRFILYGIGMITTFFQPVKRVESWIGSRSSTWHKELLEGILAGMQGICPVQTEDSHLCKTAPSNDCRCSPLGDQGCATYVLL</sequence>
<dbReference type="EMBL" id="JASSZA010000008">
    <property type="protein sequence ID" value="KAK2103686.1"/>
    <property type="molecule type" value="Genomic_DNA"/>
</dbReference>
<accession>A0ABQ9V3I0</accession>
<organism evidence="2 3">
    <name type="scientific">Saguinus oedipus</name>
    <name type="common">Cotton-top tamarin</name>
    <name type="synonym">Oedipomidas oedipus</name>
    <dbReference type="NCBI Taxonomy" id="9490"/>
    <lineage>
        <taxon>Eukaryota</taxon>
        <taxon>Metazoa</taxon>
        <taxon>Chordata</taxon>
        <taxon>Craniata</taxon>
        <taxon>Vertebrata</taxon>
        <taxon>Euteleostomi</taxon>
        <taxon>Mammalia</taxon>
        <taxon>Eutheria</taxon>
        <taxon>Euarchontoglires</taxon>
        <taxon>Primates</taxon>
        <taxon>Haplorrhini</taxon>
        <taxon>Platyrrhini</taxon>
        <taxon>Cebidae</taxon>
        <taxon>Callitrichinae</taxon>
        <taxon>Saguinus</taxon>
    </lineage>
</organism>
<feature type="region of interest" description="Disordered" evidence="1">
    <location>
        <begin position="118"/>
        <end position="144"/>
    </location>
</feature>
<evidence type="ECO:0000313" key="3">
    <source>
        <dbReference type="Proteomes" id="UP001266305"/>
    </source>
</evidence>
<dbReference type="Proteomes" id="UP001266305">
    <property type="component" value="Unassembled WGS sequence"/>
</dbReference>
<comment type="caution">
    <text evidence="2">The sequence shown here is derived from an EMBL/GenBank/DDBJ whole genome shotgun (WGS) entry which is preliminary data.</text>
</comment>
<evidence type="ECO:0000256" key="1">
    <source>
        <dbReference type="SAM" id="MobiDB-lite"/>
    </source>
</evidence>
<evidence type="ECO:0000313" key="2">
    <source>
        <dbReference type="EMBL" id="KAK2103686.1"/>
    </source>
</evidence>
<protein>
    <submittedName>
        <fullName evidence="2">Uncharacterized protein</fullName>
    </submittedName>
</protein>
<feature type="compositionally biased region" description="Basic and acidic residues" evidence="1">
    <location>
        <begin position="122"/>
        <end position="144"/>
    </location>
</feature>
<name>A0ABQ9V3I0_SAGOE</name>